<dbReference type="PANTHER" id="PTHR46206">
    <property type="entry name" value="CYTOCHROME P450"/>
    <property type="match status" value="1"/>
</dbReference>
<keyword evidence="8" id="KW-0560">Oxidoreductase</keyword>
<keyword evidence="9 13" id="KW-0408">Iron</keyword>
<dbReference type="SUPFAM" id="SSF48264">
    <property type="entry name" value="Cytochrome P450"/>
    <property type="match status" value="1"/>
</dbReference>
<keyword evidence="12" id="KW-0472">Membrane</keyword>
<dbReference type="InterPro" id="IPR002403">
    <property type="entry name" value="Cyt_P450_E_grp-IV"/>
</dbReference>
<keyword evidence="6 13" id="KW-0479">Metal-binding</keyword>
<evidence type="ECO:0000256" key="4">
    <source>
        <dbReference type="ARBA" id="ARBA00022617"/>
    </source>
</evidence>
<dbReference type="GO" id="GO:0005506">
    <property type="term" value="F:iron ion binding"/>
    <property type="evidence" value="ECO:0007669"/>
    <property type="project" value="InterPro"/>
</dbReference>
<sequence>MQAVVFLLVEMSLHPELISPLRQEIEANWTDEGPLLNNMELLDSIVQESARLNSSETISLRRKATNDYTFSDGVKVKAGTAVYAPLRAMGRDPDHFNAPDTFDGYRFLKAAQYKKSSRSVEGSMQGLKYTDINLKYPYWGYGLDACPGRFYAAFIIKTSLVHIIRNFDIKLEGASKPRVFSWRTTIIPSPTTQMLVRRRQMGSTTAA</sequence>
<keyword evidence="5" id="KW-0812">Transmembrane</keyword>
<dbReference type="Pfam" id="PF00067">
    <property type="entry name" value="p450"/>
    <property type="match status" value="1"/>
</dbReference>
<dbReference type="GO" id="GO:0016020">
    <property type="term" value="C:membrane"/>
    <property type="evidence" value="ECO:0007669"/>
    <property type="project" value="UniProtKB-SubCell"/>
</dbReference>
<dbReference type="PRINTS" id="PR00465">
    <property type="entry name" value="EP450IV"/>
</dbReference>
<gene>
    <name evidence="14" type="ORF">OCU04_006251</name>
</gene>
<evidence type="ECO:0000313" key="14">
    <source>
        <dbReference type="EMBL" id="KAJ8065572.1"/>
    </source>
</evidence>
<evidence type="ECO:0000256" key="11">
    <source>
        <dbReference type="ARBA" id="ARBA00023033"/>
    </source>
</evidence>
<evidence type="ECO:0000256" key="13">
    <source>
        <dbReference type="PIRSR" id="PIRSR602403-1"/>
    </source>
</evidence>
<reference evidence="14" key="1">
    <citation type="submission" date="2022-11" db="EMBL/GenBank/DDBJ databases">
        <title>Genome Resource of Sclerotinia nivalis Strain SnTB1, a Plant Pathogen Isolated from American Ginseng.</title>
        <authorList>
            <person name="Fan S."/>
        </authorList>
    </citation>
    <scope>NUCLEOTIDE SEQUENCE</scope>
    <source>
        <strain evidence="14">SnTB1</strain>
    </source>
</reference>
<keyword evidence="11" id="KW-0503">Monooxygenase</keyword>
<keyword evidence="15" id="KW-1185">Reference proteome</keyword>
<keyword evidence="4 13" id="KW-0349">Heme</keyword>
<evidence type="ECO:0000256" key="7">
    <source>
        <dbReference type="ARBA" id="ARBA00022989"/>
    </source>
</evidence>
<feature type="binding site" description="axial binding residue" evidence="13">
    <location>
        <position position="146"/>
    </location>
    <ligand>
        <name>heme</name>
        <dbReference type="ChEBI" id="CHEBI:30413"/>
    </ligand>
    <ligandPart>
        <name>Fe</name>
        <dbReference type="ChEBI" id="CHEBI:18248"/>
    </ligandPart>
</feature>
<dbReference type="GO" id="GO:0020037">
    <property type="term" value="F:heme binding"/>
    <property type="evidence" value="ECO:0007669"/>
    <property type="project" value="InterPro"/>
</dbReference>
<evidence type="ECO:0000313" key="15">
    <source>
        <dbReference type="Proteomes" id="UP001152300"/>
    </source>
</evidence>
<keyword evidence="10" id="KW-0843">Virulence</keyword>
<evidence type="ECO:0000256" key="12">
    <source>
        <dbReference type="ARBA" id="ARBA00023136"/>
    </source>
</evidence>
<evidence type="ECO:0000256" key="5">
    <source>
        <dbReference type="ARBA" id="ARBA00022692"/>
    </source>
</evidence>
<dbReference type="GO" id="GO:0016705">
    <property type="term" value="F:oxidoreductase activity, acting on paired donors, with incorporation or reduction of molecular oxygen"/>
    <property type="evidence" value="ECO:0007669"/>
    <property type="project" value="InterPro"/>
</dbReference>
<protein>
    <recommendedName>
        <fullName evidence="16">Cytochrome P450</fullName>
    </recommendedName>
</protein>
<evidence type="ECO:0000256" key="8">
    <source>
        <dbReference type="ARBA" id="ARBA00023002"/>
    </source>
</evidence>
<evidence type="ECO:0000256" key="2">
    <source>
        <dbReference type="ARBA" id="ARBA00004370"/>
    </source>
</evidence>
<dbReference type="InterPro" id="IPR036396">
    <property type="entry name" value="Cyt_P450_sf"/>
</dbReference>
<name>A0A9X0AML2_9HELO</name>
<evidence type="ECO:0000256" key="6">
    <source>
        <dbReference type="ARBA" id="ARBA00022723"/>
    </source>
</evidence>
<evidence type="ECO:0000256" key="3">
    <source>
        <dbReference type="ARBA" id="ARBA00010617"/>
    </source>
</evidence>
<proteinExistence type="inferred from homology"/>
<dbReference type="OrthoDB" id="1844152at2759"/>
<dbReference type="CDD" id="cd11041">
    <property type="entry name" value="CYP503A1-like"/>
    <property type="match status" value="1"/>
</dbReference>
<dbReference type="Proteomes" id="UP001152300">
    <property type="component" value="Unassembled WGS sequence"/>
</dbReference>
<evidence type="ECO:0000256" key="9">
    <source>
        <dbReference type="ARBA" id="ARBA00023004"/>
    </source>
</evidence>
<dbReference type="EMBL" id="JAPEIS010000006">
    <property type="protein sequence ID" value="KAJ8065572.1"/>
    <property type="molecule type" value="Genomic_DNA"/>
</dbReference>
<comment type="similarity">
    <text evidence="3">Belongs to the cytochrome P450 family.</text>
</comment>
<dbReference type="AlphaFoldDB" id="A0A9X0AML2"/>
<evidence type="ECO:0008006" key="16">
    <source>
        <dbReference type="Google" id="ProtNLM"/>
    </source>
</evidence>
<evidence type="ECO:0000256" key="10">
    <source>
        <dbReference type="ARBA" id="ARBA00023026"/>
    </source>
</evidence>
<accession>A0A9X0AML2</accession>
<comment type="subcellular location">
    <subcellularLocation>
        <location evidence="2">Membrane</location>
    </subcellularLocation>
</comment>
<dbReference type="PANTHER" id="PTHR46206:SF5">
    <property type="entry name" value="P450, PUTATIVE (EUROFUNG)-RELATED"/>
    <property type="match status" value="1"/>
</dbReference>
<dbReference type="GO" id="GO:0004497">
    <property type="term" value="F:monooxygenase activity"/>
    <property type="evidence" value="ECO:0007669"/>
    <property type="project" value="UniProtKB-KW"/>
</dbReference>
<keyword evidence="7" id="KW-1133">Transmembrane helix</keyword>
<dbReference type="InterPro" id="IPR001128">
    <property type="entry name" value="Cyt_P450"/>
</dbReference>
<evidence type="ECO:0000256" key="1">
    <source>
        <dbReference type="ARBA" id="ARBA00001971"/>
    </source>
</evidence>
<comment type="caution">
    <text evidence="14">The sequence shown here is derived from an EMBL/GenBank/DDBJ whole genome shotgun (WGS) entry which is preliminary data.</text>
</comment>
<dbReference type="Gene3D" id="1.10.630.10">
    <property type="entry name" value="Cytochrome P450"/>
    <property type="match status" value="1"/>
</dbReference>
<comment type="cofactor">
    <cofactor evidence="1 13">
        <name>heme</name>
        <dbReference type="ChEBI" id="CHEBI:30413"/>
    </cofactor>
</comment>
<organism evidence="14 15">
    <name type="scientific">Sclerotinia nivalis</name>
    <dbReference type="NCBI Taxonomy" id="352851"/>
    <lineage>
        <taxon>Eukaryota</taxon>
        <taxon>Fungi</taxon>
        <taxon>Dikarya</taxon>
        <taxon>Ascomycota</taxon>
        <taxon>Pezizomycotina</taxon>
        <taxon>Leotiomycetes</taxon>
        <taxon>Helotiales</taxon>
        <taxon>Sclerotiniaceae</taxon>
        <taxon>Sclerotinia</taxon>
    </lineage>
</organism>